<evidence type="ECO:0000256" key="1">
    <source>
        <dbReference type="SAM" id="MobiDB-lite"/>
    </source>
</evidence>
<evidence type="ECO:0000313" key="4">
    <source>
        <dbReference type="Proteomes" id="UP000054279"/>
    </source>
</evidence>
<feature type="region of interest" description="Disordered" evidence="1">
    <location>
        <begin position="139"/>
        <end position="165"/>
    </location>
</feature>
<reference evidence="3 4" key="1">
    <citation type="submission" date="2014-06" db="EMBL/GenBank/DDBJ databases">
        <title>Evolutionary Origins and Diversification of the Mycorrhizal Mutualists.</title>
        <authorList>
            <consortium name="DOE Joint Genome Institute"/>
            <consortium name="Mycorrhizal Genomics Consortium"/>
            <person name="Kohler A."/>
            <person name="Kuo A."/>
            <person name="Nagy L.G."/>
            <person name="Floudas D."/>
            <person name="Copeland A."/>
            <person name="Barry K.W."/>
            <person name="Cichocki N."/>
            <person name="Veneault-Fourrey C."/>
            <person name="LaButti K."/>
            <person name="Lindquist E.A."/>
            <person name="Lipzen A."/>
            <person name="Lundell T."/>
            <person name="Morin E."/>
            <person name="Murat C."/>
            <person name="Riley R."/>
            <person name="Ohm R."/>
            <person name="Sun H."/>
            <person name="Tunlid A."/>
            <person name="Henrissat B."/>
            <person name="Grigoriev I.V."/>
            <person name="Hibbett D.S."/>
            <person name="Martin F."/>
        </authorList>
    </citation>
    <scope>NUCLEOTIDE SEQUENCE [LARGE SCALE GENOMIC DNA]</scope>
    <source>
        <strain evidence="3 4">SS14</strain>
    </source>
</reference>
<dbReference type="Proteomes" id="UP000054279">
    <property type="component" value="Unassembled WGS sequence"/>
</dbReference>
<proteinExistence type="predicted"/>
<evidence type="ECO:0000256" key="2">
    <source>
        <dbReference type="SAM" id="Phobius"/>
    </source>
</evidence>
<feature type="region of interest" description="Disordered" evidence="1">
    <location>
        <begin position="30"/>
        <end position="64"/>
    </location>
</feature>
<protein>
    <submittedName>
        <fullName evidence="3">Uncharacterized protein</fullName>
    </submittedName>
</protein>
<keyword evidence="2" id="KW-0472">Membrane</keyword>
<gene>
    <name evidence="3" type="ORF">M422DRAFT_54156</name>
</gene>
<sequence length="341" mass="37602">MYNHLEYCKSVITIFCSFININLAFEVNEPEGPSSSVAAGKIPATPRKDQKNMSTSSHRSTYMPPLRAPLRGIISFLSVRLLSPRRKERGRLQHAPPLCLTTLPSTPSTSSVGAYVMGTQYQTRDTVPPTSSEVINMAHSSSLSTTSTDSPSTSGSSSSSATFNADSSCSFDLKRGGSVLCEPKEYNLVNEVHPLPSLIPAFTMKANNEDKGLMQEEIQDLLDTFENVVGTANLSSLKPLGGTSRNSFKMTFSNFILVTILSTYTYILYLEETYLMLFTRFRLSLGSLWNGMMRTAGRKLFQARSQSTHQRLSGTQANATHRLISEKNIPLRTWVGSWAPV</sequence>
<feature type="transmembrane region" description="Helical" evidence="2">
    <location>
        <begin position="252"/>
        <end position="269"/>
    </location>
</feature>
<evidence type="ECO:0000313" key="3">
    <source>
        <dbReference type="EMBL" id="KIJ29435.1"/>
    </source>
</evidence>
<name>A0A0C9UWE1_SPHS4</name>
<keyword evidence="4" id="KW-1185">Reference proteome</keyword>
<feature type="compositionally biased region" description="Low complexity" evidence="1">
    <location>
        <begin position="140"/>
        <end position="165"/>
    </location>
</feature>
<organism evidence="3 4">
    <name type="scientific">Sphaerobolus stellatus (strain SS14)</name>
    <dbReference type="NCBI Taxonomy" id="990650"/>
    <lineage>
        <taxon>Eukaryota</taxon>
        <taxon>Fungi</taxon>
        <taxon>Dikarya</taxon>
        <taxon>Basidiomycota</taxon>
        <taxon>Agaricomycotina</taxon>
        <taxon>Agaricomycetes</taxon>
        <taxon>Phallomycetidae</taxon>
        <taxon>Geastrales</taxon>
        <taxon>Sphaerobolaceae</taxon>
        <taxon>Sphaerobolus</taxon>
    </lineage>
</organism>
<keyword evidence="2" id="KW-1133">Transmembrane helix</keyword>
<dbReference type="AlphaFoldDB" id="A0A0C9UWE1"/>
<accession>A0A0C9UWE1</accession>
<dbReference type="HOGENOM" id="CLU_814242_0_0_1"/>
<dbReference type="EMBL" id="KN837283">
    <property type="protein sequence ID" value="KIJ29435.1"/>
    <property type="molecule type" value="Genomic_DNA"/>
</dbReference>
<keyword evidence="2" id="KW-0812">Transmembrane</keyword>